<dbReference type="Gene3D" id="3.50.50.60">
    <property type="entry name" value="FAD/NAD(P)-binding domain"/>
    <property type="match status" value="1"/>
</dbReference>
<dbReference type="AlphaFoldDB" id="A0A8A3PCV2"/>
<dbReference type="SUPFAM" id="SSF54373">
    <property type="entry name" value="FAD-linked reductases, C-terminal domain"/>
    <property type="match status" value="1"/>
</dbReference>
<evidence type="ECO:0000313" key="4">
    <source>
        <dbReference type="EMBL" id="QSZ32967.1"/>
    </source>
</evidence>
<reference evidence="4" key="1">
    <citation type="submission" date="2020-10" db="EMBL/GenBank/DDBJ databases">
        <title>Genome Sequence of Monilinia vaccinii-corymbosi Sheds Light on Mummy Berry Disease Infection of Blueberry and Mating Type.</title>
        <authorList>
            <person name="Yow A.G."/>
            <person name="Zhang Y."/>
            <person name="Bansal K."/>
            <person name="Eacker S.M."/>
            <person name="Sullivan S."/>
            <person name="Liachko I."/>
            <person name="Cubeta M.A."/>
            <person name="Rollins J.A."/>
            <person name="Ashrafi H."/>
        </authorList>
    </citation>
    <scope>NUCLEOTIDE SEQUENCE</scope>
    <source>
        <strain evidence="4">RL-1</strain>
    </source>
</reference>
<proteinExistence type="inferred from homology"/>
<dbReference type="InterPro" id="IPR007867">
    <property type="entry name" value="GMC_OxRtase_C"/>
</dbReference>
<evidence type="ECO:0000313" key="5">
    <source>
        <dbReference type="Proteomes" id="UP000672032"/>
    </source>
</evidence>
<dbReference type="Pfam" id="PF05199">
    <property type="entry name" value="GMC_oxred_C"/>
    <property type="match status" value="1"/>
</dbReference>
<dbReference type="Proteomes" id="UP000672032">
    <property type="component" value="Chromosome 3"/>
</dbReference>
<dbReference type="PANTHER" id="PTHR11552">
    <property type="entry name" value="GLUCOSE-METHANOL-CHOLINE GMC OXIDOREDUCTASE"/>
    <property type="match status" value="1"/>
</dbReference>
<feature type="domain" description="Glucose-methanol-choline oxidoreductase C-terminal" evidence="3">
    <location>
        <begin position="5"/>
        <end position="125"/>
    </location>
</feature>
<protein>
    <recommendedName>
        <fullName evidence="3">Glucose-methanol-choline oxidoreductase C-terminal domain-containing protein</fullName>
    </recommendedName>
</protein>
<dbReference type="GO" id="GO:0016614">
    <property type="term" value="F:oxidoreductase activity, acting on CH-OH group of donors"/>
    <property type="evidence" value="ECO:0007669"/>
    <property type="project" value="InterPro"/>
</dbReference>
<organism evidence="4 5">
    <name type="scientific">Monilinia vaccinii-corymbosi</name>
    <dbReference type="NCBI Taxonomy" id="61207"/>
    <lineage>
        <taxon>Eukaryota</taxon>
        <taxon>Fungi</taxon>
        <taxon>Dikarya</taxon>
        <taxon>Ascomycota</taxon>
        <taxon>Pezizomycotina</taxon>
        <taxon>Leotiomycetes</taxon>
        <taxon>Helotiales</taxon>
        <taxon>Sclerotiniaceae</taxon>
        <taxon>Monilinia</taxon>
    </lineage>
</organism>
<gene>
    <name evidence="4" type="ORF">DSL72_002550</name>
</gene>
<dbReference type="PANTHER" id="PTHR11552:SF123">
    <property type="entry name" value="GMC OXIDOREDUCTASE (AFU_ORTHOLOGUE AFUA_2G01770)-RELATED"/>
    <property type="match status" value="1"/>
</dbReference>
<dbReference type="InterPro" id="IPR012132">
    <property type="entry name" value="GMC_OxRdtase"/>
</dbReference>
<dbReference type="EMBL" id="CP063407">
    <property type="protein sequence ID" value="QSZ32967.1"/>
    <property type="molecule type" value="Genomic_DNA"/>
</dbReference>
<evidence type="ECO:0000256" key="2">
    <source>
        <dbReference type="SAM" id="MobiDB-lite"/>
    </source>
</evidence>
<sequence>MLTLPTSRGEVTLASSSPNDVPSMDPNYFSTCVDKAALIHGVQRLLQCLSQTTSGQDFIETEEEIEERIQSTGTPHLHVAGSCAMGVVVDADLRVNGVRGLRIVDASVFPVPLGGHPQATLYGIAERAAAMITGEKDEFER</sequence>
<evidence type="ECO:0000256" key="1">
    <source>
        <dbReference type="ARBA" id="ARBA00010790"/>
    </source>
</evidence>
<dbReference type="SUPFAM" id="SSF51905">
    <property type="entry name" value="FAD/NAD(P)-binding domain"/>
    <property type="match status" value="1"/>
</dbReference>
<keyword evidence="5" id="KW-1185">Reference proteome</keyword>
<feature type="region of interest" description="Disordered" evidence="2">
    <location>
        <begin position="1"/>
        <end position="20"/>
    </location>
</feature>
<dbReference type="GO" id="GO:0050660">
    <property type="term" value="F:flavin adenine dinucleotide binding"/>
    <property type="evidence" value="ECO:0007669"/>
    <property type="project" value="InterPro"/>
</dbReference>
<evidence type="ECO:0000259" key="3">
    <source>
        <dbReference type="Pfam" id="PF05199"/>
    </source>
</evidence>
<name>A0A8A3PCV2_9HELO</name>
<accession>A0A8A3PCV2</accession>
<dbReference type="InterPro" id="IPR036188">
    <property type="entry name" value="FAD/NAD-bd_sf"/>
</dbReference>
<comment type="similarity">
    <text evidence="1">Belongs to the GMC oxidoreductase family.</text>
</comment>
<dbReference type="OrthoDB" id="3525285at2759"/>